<keyword evidence="5 7" id="KW-0418">Kinase</keyword>
<keyword evidence="5" id="KW-0963">Cytoplasm</keyword>
<evidence type="ECO:0000256" key="5">
    <source>
        <dbReference type="HAMAP-Rule" id="MF_00376"/>
    </source>
</evidence>
<evidence type="ECO:0000256" key="6">
    <source>
        <dbReference type="NCBIfam" id="TIGR00152"/>
    </source>
</evidence>
<evidence type="ECO:0000256" key="2">
    <source>
        <dbReference type="ARBA" id="ARBA00022741"/>
    </source>
</evidence>
<accession>A0A024LNC5</accession>
<dbReference type="GO" id="GO:0005737">
    <property type="term" value="C:cytoplasm"/>
    <property type="evidence" value="ECO:0007669"/>
    <property type="project" value="UniProtKB-SubCell"/>
</dbReference>
<dbReference type="InterPro" id="IPR001977">
    <property type="entry name" value="Depp_CoAkinase"/>
</dbReference>
<dbReference type="InterPro" id="IPR027417">
    <property type="entry name" value="P-loop_NTPase"/>
</dbReference>
<dbReference type="AlphaFoldDB" id="A0A024LNC5"/>
<gene>
    <name evidence="5 7" type="primary">coaE</name>
    <name evidence="7" type="ORF">BN1046_00161</name>
</gene>
<organism evidence="7">
    <name type="scientific">Bartonella schoenbuchensis</name>
    <dbReference type="NCBI Taxonomy" id="165694"/>
    <lineage>
        <taxon>Bacteria</taxon>
        <taxon>Pseudomonadati</taxon>
        <taxon>Pseudomonadota</taxon>
        <taxon>Alphaproteobacteria</taxon>
        <taxon>Hyphomicrobiales</taxon>
        <taxon>Bartonellaceae</taxon>
        <taxon>Bartonella</taxon>
    </lineage>
</organism>
<dbReference type="CDD" id="cd02022">
    <property type="entry name" value="DPCK"/>
    <property type="match status" value="1"/>
</dbReference>
<evidence type="ECO:0000256" key="3">
    <source>
        <dbReference type="ARBA" id="ARBA00022840"/>
    </source>
</evidence>
<dbReference type="GO" id="GO:0005524">
    <property type="term" value="F:ATP binding"/>
    <property type="evidence" value="ECO:0007669"/>
    <property type="project" value="UniProtKB-UniRule"/>
</dbReference>
<keyword evidence="3 5" id="KW-0067">ATP-binding</keyword>
<dbReference type="Pfam" id="PF01121">
    <property type="entry name" value="CoaE"/>
    <property type="match status" value="1"/>
</dbReference>
<feature type="binding site" evidence="5">
    <location>
        <begin position="11"/>
        <end position="16"/>
    </location>
    <ligand>
        <name>ATP</name>
        <dbReference type="ChEBI" id="CHEBI:30616"/>
    </ligand>
</feature>
<dbReference type="GO" id="GO:0015937">
    <property type="term" value="P:coenzyme A biosynthetic process"/>
    <property type="evidence" value="ECO:0007669"/>
    <property type="project" value="UniProtKB-UniRule"/>
</dbReference>
<evidence type="ECO:0000256" key="1">
    <source>
        <dbReference type="ARBA" id="ARBA00009018"/>
    </source>
</evidence>
<dbReference type="EC" id="2.7.1.24" evidence="5 6"/>
<dbReference type="PANTHER" id="PTHR10695:SF46">
    <property type="entry name" value="BIFUNCTIONAL COENZYME A SYNTHASE-RELATED"/>
    <property type="match status" value="1"/>
</dbReference>
<sequence length="200" mass="22706">MKIIGLTGSIAMGKSTTARFFEQAGVPVFSADEVVHQLYRSEPVLSLIIRTFPGVVENGQVNRLKLSKVLINNHEKLQTLEKIIHPLVWKKEEEFVNRARQQGKKLIVLDIPLLFETNSENRVDSVIVVSAPSAIQKKRVMNRPNMSEEKFAAISAKQISDEKKRERADFVIDTGKSLDNTRQQVFRIIKNLLKDVSLKN</sequence>
<comment type="catalytic activity">
    <reaction evidence="5">
        <text>3'-dephospho-CoA + ATP = ADP + CoA + H(+)</text>
        <dbReference type="Rhea" id="RHEA:18245"/>
        <dbReference type="ChEBI" id="CHEBI:15378"/>
        <dbReference type="ChEBI" id="CHEBI:30616"/>
        <dbReference type="ChEBI" id="CHEBI:57287"/>
        <dbReference type="ChEBI" id="CHEBI:57328"/>
        <dbReference type="ChEBI" id="CHEBI:456216"/>
        <dbReference type="EC" id="2.7.1.24"/>
    </reaction>
</comment>
<dbReference type="Gene3D" id="3.40.50.300">
    <property type="entry name" value="P-loop containing nucleotide triphosphate hydrolases"/>
    <property type="match status" value="1"/>
</dbReference>
<reference evidence="7" key="2">
    <citation type="submission" date="2014-05" db="EMBL/GenBank/DDBJ databases">
        <title>Genome sequencing of Bartonella spp. isolated from human blood.</title>
        <authorList>
            <person name="Raoult D."/>
        </authorList>
    </citation>
    <scope>NUCLEOTIDE SEQUENCE</scope>
    <source>
        <strain evidence="7">MVT06</strain>
    </source>
</reference>
<reference evidence="7" key="1">
    <citation type="submission" date="2013-11" db="EMBL/GenBank/DDBJ databases">
        <authorList>
            <person name="GENOMES U."/>
        </authorList>
    </citation>
    <scope>NUCLEOTIDE SEQUENCE</scope>
    <source>
        <strain evidence="7">MVT06</strain>
    </source>
</reference>
<name>A0A024LNC5_9HYPH</name>
<dbReference type="SUPFAM" id="SSF52540">
    <property type="entry name" value="P-loop containing nucleoside triphosphate hydrolases"/>
    <property type="match status" value="1"/>
</dbReference>
<keyword evidence="5" id="KW-0808">Transferase</keyword>
<comment type="similarity">
    <text evidence="1 5">Belongs to the CoaE family.</text>
</comment>
<dbReference type="EMBL" id="HG977193">
    <property type="protein sequence ID" value="CDP79271.1"/>
    <property type="molecule type" value="Genomic_DNA"/>
</dbReference>
<dbReference type="PANTHER" id="PTHR10695">
    <property type="entry name" value="DEPHOSPHO-COA KINASE-RELATED"/>
    <property type="match status" value="1"/>
</dbReference>
<proteinExistence type="inferred from homology"/>
<evidence type="ECO:0000256" key="4">
    <source>
        <dbReference type="ARBA" id="ARBA00022993"/>
    </source>
</evidence>
<comment type="pathway">
    <text evidence="5">Cofactor biosynthesis; coenzyme A biosynthesis; CoA from (R)-pantothenate: step 5/5.</text>
</comment>
<keyword evidence="2 5" id="KW-0547">Nucleotide-binding</keyword>
<protein>
    <recommendedName>
        <fullName evidence="5 6">Dephospho-CoA kinase</fullName>
        <ecNumber evidence="5 6">2.7.1.24</ecNumber>
    </recommendedName>
    <alternativeName>
        <fullName evidence="5">Dephosphocoenzyme A kinase</fullName>
    </alternativeName>
</protein>
<comment type="function">
    <text evidence="5">Catalyzes the phosphorylation of the 3'-hydroxyl group of dephosphocoenzyme A to form coenzyme A.</text>
</comment>
<dbReference type="PROSITE" id="PS51219">
    <property type="entry name" value="DPCK"/>
    <property type="match status" value="1"/>
</dbReference>
<dbReference type="GO" id="GO:0004140">
    <property type="term" value="F:dephospho-CoA kinase activity"/>
    <property type="evidence" value="ECO:0007669"/>
    <property type="project" value="UniProtKB-UniRule"/>
</dbReference>
<keyword evidence="4 5" id="KW-0173">Coenzyme A biosynthesis</keyword>
<evidence type="ECO:0000313" key="7">
    <source>
        <dbReference type="EMBL" id="CDP79271.1"/>
    </source>
</evidence>
<comment type="subcellular location">
    <subcellularLocation>
        <location evidence="5">Cytoplasm</location>
    </subcellularLocation>
</comment>
<dbReference type="NCBIfam" id="TIGR00152">
    <property type="entry name" value="dephospho-CoA kinase"/>
    <property type="match status" value="1"/>
</dbReference>
<dbReference type="UniPathway" id="UPA00241">
    <property type="reaction ID" value="UER00356"/>
</dbReference>
<dbReference type="HAMAP" id="MF_00376">
    <property type="entry name" value="Dephospho_CoA_kinase"/>
    <property type="match status" value="1"/>
</dbReference>